<comment type="caution">
    <text evidence="2">The sequence shown here is derived from an EMBL/GenBank/DDBJ whole genome shotgun (WGS) entry which is preliminary data.</text>
</comment>
<protein>
    <submittedName>
        <fullName evidence="2">Uncharacterized protein</fullName>
    </submittedName>
</protein>
<evidence type="ECO:0000313" key="3">
    <source>
        <dbReference type="Proteomes" id="UP001523565"/>
    </source>
</evidence>
<feature type="transmembrane region" description="Helical" evidence="1">
    <location>
        <begin position="49"/>
        <end position="75"/>
    </location>
</feature>
<feature type="transmembrane region" description="Helical" evidence="1">
    <location>
        <begin position="16"/>
        <end position="37"/>
    </location>
</feature>
<keyword evidence="3" id="KW-1185">Reference proteome</keyword>
<organism evidence="2 3">
    <name type="scientific">Ohessyouella blattaphilus</name>
    <dbReference type="NCBI Taxonomy" id="2949333"/>
    <lineage>
        <taxon>Bacteria</taxon>
        <taxon>Bacillati</taxon>
        <taxon>Bacillota</taxon>
        <taxon>Clostridia</taxon>
        <taxon>Lachnospirales</taxon>
        <taxon>Lachnospiraceae</taxon>
        <taxon>Ohessyouella</taxon>
    </lineage>
</organism>
<keyword evidence="1" id="KW-0812">Transmembrane</keyword>
<name>A0ABT1EK65_9FIRM</name>
<reference evidence="2 3" key="1">
    <citation type="journal article" date="2022" name="Genome Biol. Evol.">
        <title>Host diet, physiology and behaviors set the stage for Lachnospiraceae cladogenesis.</title>
        <authorList>
            <person name="Vera-Ponce De Leon A."/>
            <person name="Schneider M."/>
            <person name="Jahnes B.C."/>
            <person name="Sadowski V."/>
            <person name="Camuy-Velez L.A."/>
            <person name="Duan J."/>
            <person name="Sabree Z.L."/>
        </authorList>
    </citation>
    <scope>NUCLEOTIDE SEQUENCE [LARGE SCALE GENOMIC DNA]</scope>
    <source>
        <strain evidence="2 3">PAL227</strain>
    </source>
</reference>
<evidence type="ECO:0000256" key="1">
    <source>
        <dbReference type="SAM" id="Phobius"/>
    </source>
</evidence>
<keyword evidence="1" id="KW-1133">Transmembrane helix</keyword>
<accession>A0ABT1EK65</accession>
<dbReference type="EMBL" id="JAMZFV010000023">
    <property type="protein sequence ID" value="MCP1111093.1"/>
    <property type="molecule type" value="Genomic_DNA"/>
</dbReference>
<gene>
    <name evidence="2" type="ORF">NK118_12620</name>
</gene>
<keyword evidence="1" id="KW-0472">Membrane</keyword>
<sequence length="109" mass="11459">MKRNKHKKLGKKTKRIVAVMEVIMLSFIMSIPCFAAIDVGAITKPIDVIKTVLIAVVVGIGTIVLILGVVDLVTSWGDHNTGGLKTAAFKIAAGGLLVGISTLLALMGY</sequence>
<dbReference type="RefSeq" id="WP_262069974.1">
    <property type="nucleotide sequence ID" value="NZ_JAMXOC010000023.1"/>
</dbReference>
<dbReference type="Proteomes" id="UP001523565">
    <property type="component" value="Unassembled WGS sequence"/>
</dbReference>
<evidence type="ECO:0000313" key="2">
    <source>
        <dbReference type="EMBL" id="MCP1111093.1"/>
    </source>
</evidence>
<proteinExistence type="predicted"/>
<feature type="transmembrane region" description="Helical" evidence="1">
    <location>
        <begin position="87"/>
        <end position="107"/>
    </location>
</feature>